<dbReference type="EMBL" id="ASTJ01000039">
    <property type="protein sequence ID" value="EPC00696.1"/>
    <property type="molecule type" value="Genomic_DNA"/>
</dbReference>
<gene>
    <name evidence="2" type="ORF">L861_12960</name>
</gene>
<keyword evidence="3" id="KW-1185">Reference proteome</keyword>
<accession>S2L7H5</accession>
<name>S2L7H5_LITA3</name>
<dbReference type="PATRIC" id="fig|1121939.11.peg.3771"/>
<feature type="region of interest" description="Disordered" evidence="1">
    <location>
        <begin position="1"/>
        <end position="20"/>
    </location>
</feature>
<evidence type="ECO:0000313" key="2">
    <source>
        <dbReference type="EMBL" id="EPC00696.1"/>
    </source>
</evidence>
<protein>
    <submittedName>
        <fullName evidence="2">Uncharacterized protein</fullName>
    </submittedName>
</protein>
<dbReference type="Proteomes" id="UP000014463">
    <property type="component" value="Unassembled WGS sequence"/>
</dbReference>
<proteinExistence type="predicted"/>
<dbReference type="eggNOG" id="ENOG5032YM4">
    <property type="taxonomic scope" value="Bacteria"/>
</dbReference>
<dbReference type="AlphaFoldDB" id="S2L7H5"/>
<dbReference type="OrthoDB" id="370799at2"/>
<organism evidence="2 3">
    <name type="scientific">Litchfieldella anticariensis (strain DSM 16096 / CECT 5854 / CIP 108499 / LMG 22089 / FP35)</name>
    <name type="common">Halomonas anticariensis</name>
    <dbReference type="NCBI Taxonomy" id="1121939"/>
    <lineage>
        <taxon>Bacteria</taxon>
        <taxon>Pseudomonadati</taxon>
        <taxon>Pseudomonadota</taxon>
        <taxon>Gammaproteobacteria</taxon>
        <taxon>Oceanospirillales</taxon>
        <taxon>Halomonadaceae</taxon>
        <taxon>Litchfieldella</taxon>
    </lineage>
</organism>
<sequence length="103" mass="11405">MSDDTSLASFHDSLQQPFPPGGLSPLLTALWWAGKGEWVTAHDQIAALPGANAAWIHAYLHRWEGDLSNAAYWYRNAGRSMPDNELGLDTEWQAIVQELLKAS</sequence>
<reference evidence="2 3" key="1">
    <citation type="journal article" date="2013" name="Genome Announc.">
        <title>Draft genome sequence of the moderately halophilic gammaproteobacterium Halomonas anticariensis FP35.</title>
        <authorList>
            <person name="Tahrioui A."/>
            <person name="Quesada E."/>
            <person name="Llamas I."/>
        </authorList>
    </citation>
    <scope>NUCLEOTIDE SEQUENCE [LARGE SCALE GENOMIC DNA]</scope>
    <source>
        <strain evidence="3">DSM 16096 / CECT 5854 / LMG 22089 / FP35</strain>
    </source>
</reference>
<dbReference type="RefSeq" id="WP_016418285.1">
    <property type="nucleotide sequence ID" value="NZ_AUAB01000005.1"/>
</dbReference>
<feature type="compositionally biased region" description="Polar residues" evidence="1">
    <location>
        <begin position="1"/>
        <end position="16"/>
    </location>
</feature>
<evidence type="ECO:0000256" key="1">
    <source>
        <dbReference type="SAM" id="MobiDB-lite"/>
    </source>
</evidence>
<dbReference type="STRING" id="1121939.L861_12960"/>
<evidence type="ECO:0000313" key="3">
    <source>
        <dbReference type="Proteomes" id="UP000014463"/>
    </source>
</evidence>
<comment type="caution">
    <text evidence="2">The sequence shown here is derived from an EMBL/GenBank/DDBJ whole genome shotgun (WGS) entry which is preliminary data.</text>
</comment>